<keyword evidence="2" id="KW-1185">Reference proteome</keyword>
<dbReference type="Proteomes" id="UP001144978">
    <property type="component" value="Unassembled WGS sequence"/>
</dbReference>
<comment type="caution">
    <text evidence="1">The sequence shown here is derived from an EMBL/GenBank/DDBJ whole genome shotgun (WGS) entry which is preliminary data.</text>
</comment>
<dbReference type="EMBL" id="JANSHE010003810">
    <property type="protein sequence ID" value="KAJ2984440.1"/>
    <property type="molecule type" value="Genomic_DNA"/>
</dbReference>
<protein>
    <submittedName>
        <fullName evidence="1">Uncharacterized protein</fullName>
    </submittedName>
</protein>
<reference evidence="1" key="1">
    <citation type="submission" date="2022-08" db="EMBL/GenBank/DDBJ databases">
        <title>Genome Sequence of Pycnoporus sanguineus.</title>
        <authorList>
            <person name="Buettner E."/>
        </authorList>
    </citation>
    <scope>NUCLEOTIDE SEQUENCE</scope>
    <source>
        <strain evidence="1">CG-C14</strain>
    </source>
</reference>
<evidence type="ECO:0000313" key="2">
    <source>
        <dbReference type="Proteomes" id="UP001144978"/>
    </source>
</evidence>
<organism evidence="1 2">
    <name type="scientific">Trametes sanguinea</name>
    <dbReference type="NCBI Taxonomy" id="158606"/>
    <lineage>
        <taxon>Eukaryota</taxon>
        <taxon>Fungi</taxon>
        <taxon>Dikarya</taxon>
        <taxon>Basidiomycota</taxon>
        <taxon>Agaricomycotina</taxon>
        <taxon>Agaricomycetes</taxon>
        <taxon>Polyporales</taxon>
        <taxon>Polyporaceae</taxon>
        <taxon>Trametes</taxon>
    </lineage>
</organism>
<accession>A0ACC1NYR0</accession>
<name>A0ACC1NYR0_9APHY</name>
<gene>
    <name evidence="1" type="ORF">NUW54_g10511</name>
</gene>
<proteinExistence type="predicted"/>
<evidence type="ECO:0000313" key="1">
    <source>
        <dbReference type="EMBL" id="KAJ2984440.1"/>
    </source>
</evidence>
<sequence>MDSAIPPVQPLKEDLLGQLIGFTFATTLYGVSLIQGYMYYRKYERDSIRLKALVAAMLILDTLTSATMAHAWYSYVVLDFGKPFRLLRIVWSYAVCVYWLRLALCTDTCPTNGISWRTRFQSARPSLSNGRSHPSYVWNLGVTNTPPSFYAHLIWSFDHKNKKIVALIYALATTNLGEFMHKDLLGKFLIIDSHRGWIRCGSADRLPDMYAEHTSRPY</sequence>